<dbReference type="PIRSF" id="PIRSF007487">
    <property type="entry name" value="Competence-induced_CoiA_bac"/>
    <property type="match status" value="1"/>
</dbReference>
<dbReference type="AlphaFoldDB" id="A0A418IGL2"/>
<protein>
    <submittedName>
        <fullName evidence="3">Competence protein</fullName>
    </submittedName>
</protein>
<evidence type="ECO:0000259" key="1">
    <source>
        <dbReference type="Pfam" id="PF06054"/>
    </source>
</evidence>
<accession>A0A418IGL2</accession>
<dbReference type="Pfam" id="PF25164">
    <property type="entry name" value="CoiA_N"/>
    <property type="match status" value="1"/>
</dbReference>
<dbReference type="Proteomes" id="UP000286317">
    <property type="component" value="Unassembled WGS sequence"/>
</dbReference>
<reference evidence="3 4" key="1">
    <citation type="journal article" date="2016" name="Front. Microbiol.">
        <title>Comprehensive Phylogenetic Analysis of Bovine Non-aureus Staphylococci Species Based on Whole-Genome Sequencing.</title>
        <authorList>
            <person name="Naushad S."/>
            <person name="Barkema H.W."/>
            <person name="Luby C."/>
            <person name="Condas L.A."/>
            <person name="Nobrega D.B."/>
            <person name="Carson D.A."/>
            <person name="De Buck J."/>
        </authorList>
    </citation>
    <scope>NUCLEOTIDE SEQUENCE [LARGE SCALE GENOMIC DNA]</scope>
    <source>
        <strain evidence="3 4">SNUC 4554</strain>
    </source>
</reference>
<organism evidence="3 4">
    <name type="scientific">Staphylococcus shinii</name>
    <dbReference type="NCBI Taxonomy" id="2912228"/>
    <lineage>
        <taxon>Bacteria</taxon>
        <taxon>Bacillati</taxon>
        <taxon>Bacillota</taxon>
        <taxon>Bacilli</taxon>
        <taxon>Bacillales</taxon>
        <taxon>Staphylococcaceae</taxon>
        <taxon>Staphylococcus</taxon>
    </lineage>
</organism>
<feature type="domain" description="Competence protein CoiA nuclease-like" evidence="1">
    <location>
        <begin position="58"/>
        <end position="199"/>
    </location>
</feature>
<dbReference type="InterPro" id="IPR010330">
    <property type="entry name" value="CoiA_nuc"/>
</dbReference>
<name>A0A418IGL2_9STAP</name>
<gene>
    <name evidence="3" type="ORF">BU112_05670</name>
</gene>
<comment type="caution">
    <text evidence="3">The sequence shown here is derived from an EMBL/GenBank/DDBJ whole genome shotgun (WGS) entry which is preliminary data.</text>
</comment>
<sequence length="332" mass="39628">MLYAKDSNDTLMIARNANKNGDYHCPYCKNKVVLKNGSIKASHFAHLHKNSNLCNKSETYEHYMFKYELAQKLNELNFYVVIEPYISQCYQYPDLIINNKIAVEIQFSNITIDNIKKRSNALAKIGFDVVWIIGKLKYNKRTNILTLNKCERAYIDLKKRQLFSWHSDTFVLYRYKIVQFIGGNRFIAHREQLSYKQFTYYFYKSDSVMLPCNFKLTHSAIKQYIKNCRRQCSVKEPSLSVIYNLQLGETWICENLGIVYPEQIFIQSHPIYWQLQLMNRIDKNKINVREFSNTIKYNEFYNYEVNRLLIAQRIVHKFQKSYQNIGYNNVQN</sequence>
<dbReference type="InterPro" id="IPR021176">
    <property type="entry name" value="Competence-induced_CoiA"/>
</dbReference>
<evidence type="ECO:0000259" key="2">
    <source>
        <dbReference type="Pfam" id="PF25164"/>
    </source>
</evidence>
<dbReference type="EMBL" id="QXUF01000028">
    <property type="protein sequence ID" value="RIN01475.1"/>
    <property type="molecule type" value="Genomic_DNA"/>
</dbReference>
<evidence type="ECO:0000313" key="3">
    <source>
        <dbReference type="EMBL" id="RIN01475.1"/>
    </source>
</evidence>
<dbReference type="OrthoDB" id="3784230at2"/>
<dbReference type="Pfam" id="PF06054">
    <property type="entry name" value="CoiA_nuc"/>
    <property type="match status" value="1"/>
</dbReference>
<dbReference type="InterPro" id="IPR057253">
    <property type="entry name" value="CoiA-like_N"/>
</dbReference>
<proteinExistence type="predicted"/>
<keyword evidence="4" id="KW-1185">Reference proteome</keyword>
<evidence type="ECO:0000313" key="4">
    <source>
        <dbReference type="Proteomes" id="UP000286317"/>
    </source>
</evidence>
<dbReference type="RefSeq" id="WP_101051351.1">
    <property type="nucleotide sequence ID" value="NZ_CP149862.1"/>
</dbReference>
<feature type="domain" description="Competence protein CoiA-like N-terminal" evidence="2">
    <location>
        <begin position="16"/>
        <end position="50"/>
    </location>
</feature>